<dbReference type="EMBL" id="MRCG01000002">
    <property type="protein sequence ID" value="OKH50144.1"/>
    <property type="molecule type" value="Genomic_DNA"/>
</dbReference>
<dbReference type="Pfam" id="PF07732">
    <property type="entry name" value="Cu-oxidase_3"/>
    <property type="match status" value="1"/>
</dbReference>
<dbReference type="PROSITE" id="PS00080">
    <property type="entry name" value="MULTICOPPER_OXIDASE2"/>
    <property type="match status" value="1"/>
</dbReference>
<dbReference type="AlphaFoldDB" id="A0A1U7J9K0"/>
<evidence type="ECO:0000313" key="6">
    <source>
        <dbReference type="EMBL" id="OKH50144.1"/>
    </source>
</evidence>
<dbReference type="InterPro" id="IPR045087">
    <property type="entry name" value="Cu-oxidase_fam"/>
</dbReference>
<evidence type="ECO:0000259" key="4">
    <source>
        <dbReference type="Pfam" id="PF07731"/>
    </source>
</evidence>
<evidence type="ECO:0000256" key="2">
    <source>
        <dbReference type="ARBA" id="ARBA00023002"/>
    </source>
</evidence>
<evidence type="ECO:0000259" key="3">
    <source>
        <dbReference type="Pfam" id="PF00394"/>
    </source>
</evidence>
<keyword evidence="1" id="KW-0479">Metal-binding</keyword>
<dbReference type="GO" id="GO:0016491">
    <property type="term" value="F:oxidoreductase activity"/>
    <property type="evidence" value="ECO:0007669"/>
    <property type="project" value="UniProtKB-KW"/>
</dbReference>
<dbReference type="SUPFAM" id="SSF49503">
    <property type="entry name" value="Cupredoxins"/>
    <property type="match status" value="3"/>
</dbReference>
<reference evidence="6 7" key="1">
    <citation type="submission" date="2016-11" db="EMBL/GenBank/DDBJ databases">
        <title>Draft Genome Sequences of Nine Cyanobacterial Strains from Diverse Habitats.</title>
        <authorList>
            <person name="Zhu T."/>
            <person name="Hou S."/>
            <person name="Lu X."/>
            <person name="Hess W.R."/>
        </authorList>
    </citation>
    <scope>NUCLEOTIDE SEQUENCE [LARGE SCALE GENOMIC DNA]</scope>
    <source>
        <strain evidence="6 7">NIES-30</strain>
    </source>
</reference>
<dbReference type="InterPro" id="IPR011707">
    <property type="entry name" value="Cu-oxidase-like_N"/>
</dbReference>
<comment type="caution">
    <text evidence="6">The sequence shown here is derived from an EMBL/GenBank/DDBJ whole genome shotgun (WGS) entry which is preliminary data.</text>
</comment>
<accession>A0A1U7J9K0</accession>
<dbReference type="InterPro" id="IPR002355">
    <property type="entry name" value="Cu_oxidase_Cu_BS"/>
</dbReference>
<protein>
    <submittedName>
        <fullName evidence="6">Copper oxidase</fullName>
    </submittedName>
</protein>
<dbReference type="PANTHER" id="PTHR11709">
    <property type="entry name" value="MULTI-COPPER OXIDASE"/>
    <property type="match status" value="1"/>
</dbReference>
<dbReference type="InterPro" id="IPR008972">
    <property type="entry name" value="Cupredoxin"/>
</dbReference>
<sequence length="487" mass="53194">MDRRHFIALGAAGIGSAATLHWLRNRSLAQGLAATTAAPLYTSQNGLLEVDLTAAVSPVQVGDRTANLLSYNGQSPGPRLEARPGDTVRIRLHNQLDQPTNLHYHGLHITPQGTGDNVFLSVAPGEAFTYEFTIPADHPAGTFWYHPHHHHHAAEQLFGGLAGLFVIRGDLDDIPEVKDAQEEFIVLKDYEIDRAGNIPAPNHMALMMGREGSLVTVNGRVNPGLNIPQGGLLRLRLLNASASRFYRLQLEGHPFQLIATDGGAIASPIELQELLLAPGERADVLIQGKRQPGEYRLLNLPYNRGGMGMMGGGHGMGGMMHGGSALSGDPQPLATLNYRGSVAALPLPQQLGTVETLPEPTVTRRIELSMTMGGGMGMEFWFNGKPYDGQRIDIEAQLDTVEEWELANVDPDRMDHPFHLHVNPFQVISRNGQPEPYRAWKDTVLVKGGETVRIRVPFRTFAGKTVFHCHILDHEDLGMMGNIQISA</sequence>
<dbReference type="InterPro" id="IPR001117">
    <property type="entry name" value="Cu-oxidase_2nd"/>
</dbReference>
<gene>
    <name evidence="6" type="ORF">NIES30_05450</name>
</gene>
<dbReference type="GO" id="GO:0005507">
    <property type="term" value="F:copper ion binding"/>
    <property type="evidence" value="ECO:0007669"/>
    <property type="project" value="InterPro"/>
</dbReference>
<keyword evidence="2" id="KW-0560">Oxidoreductase</keyword>
<dbReference type="InterPro" id="IPR011706">
    <property type="entry name" value="Cu-oxidase_C"/>
</dbReference>
<dbReference type="PANTHER" id="PTHR11709:SF2">
    <property type="entry name" value="MULTICOPPER OXIDASE LPR1"/>
    <property type="match status" value="1"/>
</dbReference>
<dbReference type="OrthoDB" id="9757546at2"/>
<dbReference type="CDD" id="cd13900">
    <property type="entry name" value="CuRO_3_Tth-MCO_like"/>
    <property type="match status" value="1"/>
</dbReference>
<dbReference type="Pfam" id="PF00394">
    <property type="entry name" value="Cu-oxidase"/>
    <property type="match status" value="1"/>
</dbReference>
<feature type="domain" description="Plastocyanin-like" evidence="4">
    <location>
        <begin position="369"/>
        <end position="484"/>
    </location>
</feature>
<evidence type="ECO:0000313" key="7">
    <source>
        <dbReference type="Proteomes" id="UP000185557"/>
    </source>
</evidence>
<feature type="domain" description="Plastocyanin-like" evidence="5">
    <location>
        <begin position="61"/>
        <end position="169"/>
    </location>
</feature>
<dbReference type="STRING" id="549789.NIES30_05450"/>
<dbReference type="RefSeq" id="WP_073607384.1">
    <property type="nucleotide sequence ID" value="NZ_MRCG01000002.1"/>
</dbReference>
<name>A0A1U7J9K0_9CYAN</name>
<dbReference type="CDD" id="cd13853">
    <property type="entry name" value="CuRO_1_Tth-MCO_like"/>
    <property type="match status" value="1"/>
</dbReference>
<dbReference type="Proteomes" id="UP000185557">
    <property type="component" value="Unassembled WGS sequence"/>
</dbReference>
<keyword evidence="7" id="KW-1185">Reference proteome</keyword>
<evidence type="ECO:0000259" key="5">
    <source>
        <dbReference type="Pfam" id="PF07732"/>
    </source>
</evidence>
<feature type="domain" description="Plastocyanin-like" evidence="3">
    <location>
        <begin position="203"/>
        <end position="299"/>
    </location>
</feature>
<organism evidence="6 7">
    <name type="scientific">Phormidium tenue NIES-30</name>
    <dbReference type="NCBI Taxonomy" id="549789"/>
    <lineage>
        <taxon>Bacteria</taxon>
        <taxon>Bacillati</taxon>
        <taxon>Cyanobacteriota</taxon>
        <taxon>Cyanophyceae</taxon>
        <taxon>Oscillatoriophycideae</taxon>
        <taxon>Oscillatoriales</taxon>
        <taxon>Oscillatoriaceae</taxon>
        <taxon>Phormidium</taxon>
    </lineage>
</organism>
<proteinExistence type="predicted"/>
<dbReference type="Pfam" id="PF07731">
    <property type="entry name" value="Cu-oxidase_2"/>
    <property type="match status" value="1"/>
</dbReference>
<dbReference type="Gene3D" id="2.60.40.420">
    <property type="entry name" value="Cupredoxins - blue copper proteins"/>
    <property type="match status" value="3"/>
</dbReference>
<evidence type="ECO:0000256" key="1">
    <source>
        <dbReference type="ARBA" id="ARBA00022723"/>
    </source>
</evidence>